<organism evidence="1 2">
    <name type="scientific">Kitasatospora atroaurantiaca</name>
    <dbReference type="NCBI Taxonomy" id="285545"/>
    <lineage>
        <taxon>Bacteria</taxon>
        <taxon>Bacillati</taxon>
        <taxon>Actinomycetota</taxon>
        <taxon>Actinomycetes</taxon>
        <taxon>Kitasatosporales</taxon>
        <taxon>Streptomycetaceae</taxon>
        <taxon>Kitasatospora</taxon>
    </lineage>
</organism>
<dbReference type="AlphaFoldDB" id="A0A561END0"/>
<evidence type="ECO:0000313" key="2">
    <source>
        <dbReference type="Proteomes" id="UP000318416"/>
    </source>
</evidence>
<reference evidence="1 2" key="1">
    <citation type="submission" date="2019-06" db="EMBL/GenBank/DDBJ databases">
        <title>Sequencing the genomes of 1000 actinobacteria strains.</title>
        <authorList>
            <person name="Klenk H.-P."/>
        </authorList>
    </citation>
    <scope>NUCLEOTIDE SEQUENCE [LARGE SCALE GENOMIC DNA]</scope>
    <source>
        <strain evidence="1 2">DSM 41649</strain>
    </source>
</reference>
<evidence type="ECO:0000313" key="1">
    <source>
        <dbReference type="EMBL" id="TWE17126.1"/>
    </source>
</evidence>
<name>A0A561END0_9ACTN</name>
<sequence length="682" mass="70371">MATRFWLTNAAAPYTPATRRGAWDVASGEDVQLLGRKPQGSAGTSSINVGSTSADRDVLLHRSISAGAVKAGTISGTVEWTIGVKESNVDLNGFWHLHVYVTSGDTDTPRGTLLTDYIGSTEFTTTATGIDPGAQTVTPVAIQVGDRIVVEIGYRANALATTYNATVNYGNTGGTDLAASDTAVTTEPGWVEFSGTDGLFTAGFGTLTDAFTSSIDSKWTKSAGVTATGGRARIPTTTTLESLYTATAYEIQGTSAAFQVPSVPVAGGGSGVSVAAYLSAGPTVSTTNLEIVYSPNTGNLQFRNNVGGSDASPTNITYDSTAHAWWRFHEAAGSITMDTSPDGVTWTTRRTISTLTQWMRVGNQILYFESVRTSGTNDFAEIDSVNVVANTTIALSAAGSTETAQHLAAAKQRTAGIAAGIETAQRLTGVKQRTATLAAAVETARHVAGTKTAVLGIAYATAATQHPAAAKTRQLNPAQEQASAAGLVATKTRALSPATATAQAQHPAGAKQAQLGAARQTATSQTLLTAKTRSLGRAAETESARVLAAPVPGLTHGLALTDRPATAWTASAATAAWACTGRTAAVDSLSTEYLEVGVTWSRGDPSTSAVQMAVVPLGHDPADTDWHTAQWDTDTAGLTVAKLLVGPDGGALAPTPGRYRAWVSIDAPPEHPVLSTPPYDIS</sequence>
<comment type="caution">
    <text evidence="1">The sequence shown here is derived from an EMBL/GenBank/DDBJ whole genome shotgun (WGS) entry which is preliminary data.</text>
</comment>
<dbReference type="EMBL" id="VIVR01000001">
    <property type="protein sequence ID" value="TWE17126.1"/>
    <property type="molecule type" value="Genomic_DNA"/>
</dbReference>
<dbReference type="RefSeq" id="WP_145789711.1">
    <property type="nucleotide sequence ID" value="NZ_BAAABR010000089.1"/>
</dbReference>
<dbReference type="OrthoDB" id="3445328at2"/>
<protein>
    <submittedName>
        <fullName evidence="1">Uncharacterized protein</fullName>
    </submittedName>
</protein>
<dbReference type="Proteomes" id="UP000318416">
    <property type="component" value="Unassembled WGS sequence"/>
</dbReference>
<gene>
    <name evidence="1" type="ORF">FB465_2131</name>
</gene>
<accession>A0A561END0</accession>
<keyword evidence="2" id="KW-1185">Reference proteome</keyword>
<proteinExistence type="predicted"/>